<evidence type="ECO:0000256" key="5">
    <source>
        <dbReference type="ARBA" id="ARBA00023136"/>
    </source>
</evidence>
<feature type="transmembrane region" description="Helical" evidence="6">
    <location>
        <begin position="157"/>
        <end position="177"/>
    </location>
</feature>
<dbReference type="RefSeq" id="WP_338684430.1">
    <property type="nucleotide sequence ID" value="NZ_AP024702.1"/>
</dbReference>
<evidence type="ECO:0000313" key="7">
    <source>
        <dbReference type="EMBL" id="BCX48305.1"/>
    </source>
</evidence>
<feature type="transmembrane region" description="Helical" evidence="6">
    <location>
        <begin position="128"/>
        <end position="145"/>
    </location>
</feature>
<sequence length="503" mass="53631">MSTRTSRFIAGLLSGYANVGANIVFTIISIPLALHYLSTEEFGLWVLAVQINGYLGLVDLGMGSAISRFLADHKDDVGSKGYGSHFATGAVVFGVQGLITLLLGGTFSLLAPALFAVPSTLSMRFGELVGLLAMALGLSVGTRSLGSPLWAFQRFDVINGLSCGVLLLSLPMLWWGFARGWGIFAFALTQFAGVVITAGISFAVCWKQGYYPSDRGSLRADKVVFWELFRFGRDSVLVNLGSQLLNASQIIIISRVIGLNAAAIYAVGTKFYNMGLKLVVAPIGSAAPGLTELFVRGEKKRFSQRYWDLIRGSLLAAILLAVPIAVGNKSAISIWTGGTIDWPKGADIAIGVLLVVQVMNGSFIGLFGIIKNWQPVRKLKLVEAVLFLPLAIVLAKPFGIIGIVTASVVVQLTVSTAYAWRSAVCVIGQPREFATDLGWAVLSFGVAATMGLCLPMFIENDYATAVSGAVASSLVLAAIWMFRLSPDSKSQLRGMMAGVLARR</sequence>
<feature type="transmembrane region" description="Helical" evidence="6">
    <location>
        <begin position="183"/>
        <end position="206"/>
    </location>
</feature>
<feature type="transmembrane region" description="Helical" evidence="6">
    <location>
        <begin position="409"/>
        <end position="427"/>
    </location>
</feature>
<feature type="transmembrane region" description="Helical" evidence="6">
    <location>
        <begin position="439"/>
        <end position="458"/>
    </location>
</feature>
<comment type="subcellular location">
    <subcellularLocation>
        <location evidence="1">Cell membrane</location>
        <topology evidence="1">Multi-pass membrane protein</topology>
    </subcellularLocation>
</comment>
<feature type="transmembrane region" description="Helical" evidence="6">
    <location>
        <begin position="12"/>
        <end position="36"/>
    </location>
</feature>
<gene>
    <name evidence="7" type="ORF">HAHE_22130</name>
</gene>
<feature type="transmembrane region" description="Helical" evidence="6">
    <location>
        <begin position="381"/>
        <end position="403"/>
    </location>
</feature>
<evidence type="ECO:0000256" key="4">
    <source>
        <dbReference type="ARBA" id="ARBA00022989"/>
    </source>
</evidence>
<keyword evidence="5 6" id="KW-0472">Membrane</keyword>
<organism evidence="7 8">
    <name type="scientific">Haloferula helveola</name>
    <dbReference type="NCBI Taxonomy" id="490095"/>
    <lineage>
        <taxon>Bacteria</taxon>
        <taxon>Pseudomonadati</taxon>
        <taxon>Verrucomicrobiota</taxon>
        <taxon>Verrucomicrobiia</taxon>
        <taxon>Verrucomicrobiales</taxon>
        <taxon>Verrucomicrobiaceae</taxon>
        <taxon>Haloferula</taxon>
    </lineage>
</organism>
<keyword evidence="3 6" id="KW-0812">Transmembrane</keyword>
<name>A0ABM7RGC2_9BACT</name>
<evidence type="ECO:0000256" key="2">
    <source>
        <dbReference type="ARBA" id="ARBA00022475"/>
    </source>
</evidence>
<keyword evidence="4 6" id="KW-1133">Transmembrane helix</keyword>
<dbReference type="Pfam" id="PF01943">
    <property type="entry name" value="Polysacc_synt"/>
    <property type="match status" value="1"/>
</dbReference>
<dbReference type="PANTHER" id="PTHR30250:SF26">
    <property type="entry name" value="PSMA PROTEIN"/>
    <property type="match status" value="1"/>
</dbReference>
<protein>
    <submittedName>
        <fullName evidence="7">Polysaccharide biosynthesis protein</fullName>
    </submittedName>
</protein>
<evidence type="ECO:0000256" key="6">
    <source>
        <dbReference type="SAM" id="Phobius"/>
    </source>
</evidence>
<accession>A0ABM7RGC2</accession>
<proteinExistence type="predicted"/>
<dbReference type="InterPro" id="IPR002797">
    <property type="entry name" value="Polysacc_synth"/>
</dbReference>
<feature type="transmembrane region" description="Helical" evidence="6">
    <location>
        <begin position="348"/>
        <end position="369"/>
    </location>
</feature>
<feature type="transmembrane region" description="Helical" evidence="6">
    <location>
        <begin position="464"/>
        <end position="482"/>
    </location>
</feature>
<evidence type="ECO:0000256" key="3">
    <source>
        <dbReference type="ARBA" id="ARBA00022692"/>
    </source>
</evidence>
<feature type="transmembrane region" description="Helical" evidence="6">
    <location>
        <begin position="42"/>
        <end position="66"/>
    </location>
</feature>
<feature type="transmembrane region" description="Helical" evidence="6">
    <location>
        <begin position="307"/>
        <end position="328"/>
    </location>
</feature>
<feature type="transmembrane region" description="Helical" evidence="6">
    <location>
        <begin position="86"/>
        <end position="116"/>
    </location>
</feature>
<keyword evidence="8" id="KW-1185">Reference proteome</keyword>
<dbReference type="EMBL" id="AP024702">
    <property type="protein sequence ID" value="BCX48305.1"/>
    <property type="molecule type" value="Genomic_DNA"/>
</dbReference>
<evidence type="ECO:0000256" key="1">
    <source>
        <dbReference type="ARBA" id="ARBA00004651"/>
    </source>
</evidence>
<keyword evidence="2" id="KW-1003">Cell membrane</keyword>
<dbReference type="Proteomes" id="UP001374893">
    <property type="component" value="Chromosome"/>
</dbReference>
<evidence type="ECO:0000313" key="8">
    <source>
        <dbReference type="Proteomes" id="UP001374893"/>
    </source>
</evidence>
<reference evidence="7 8" key="1">
    <citation type="submission" date="2021-06" db="EMBL/GenBank/DDBJ databases">
        <title>Complete genome of Haloferula helveola possessing various polysaccharide degrading enzymes.</title>
        <authorList>
            <person name="Takami H."/>
            <person name="Huang C."/>
            <person name="Hamasaki K."/>
        </authorList>
    </citation>
    <scope>NUCLEOTIDE SEQUENCE [LARGE SCALE GENOMIC DNA]</scope>
    <source>
        <strain evidence="7 8">CN-1</strain>
    </source>
</reference>
<dbReference type="InterPro" id="IPR050833">
    <property type="entry name" value="Poly_Biosynth_Transport"/>
</dbReference>
<dbReference type="PANTHER" id="PTHR30250">
    <property type="entry name" value="PST FAMILY PREDICTED COLANIC ACID TRANSPORTER"/>
    <property type="match status" value="1"/>
</dbReference>